<keyword evidence="4" id="KW-0378">Hydrolase</keyword>
<dbReference type="InterPro" id="IPR005249">
    <property type="entry name" value="YqeK"/>
</dbReference>
<keyword evidence="5" id="KW-0408">Iron</keyword>
<keyword evidence="9" id="KW-1185">Reference proteome</keyword>
<keyword evidence="2" id="KW-0479">Metal-binding</keyword>
<dbReference type="Gene3D" id="1.10.3210.10">
    <property type="entry name" value="Hypothetical protein af1432"/>
    <property type="match status" value="1"/>
</dbReference>
<dbReference type="InterPro" id="IPR006674">
    <property type="entry name" value="HD_domain"/>
</dbReference>
<sequence length="191" mass="22297">MKFEHVMEQMKDRMPEKRYIHTRGVAMTAVHLATKYGEDPEKAELAGILHDSVKYAEKEWLREKIISEKMNPILLDFHHELWHAPVGSYVAKHEFHIHDEDTLNAIKFHTTGRAGMSRLEKIIYVSDMIEPSRNFPGVELLREKAEIDLEDAMISCIQQSMIFLIEKKQSVFPDSFHCYNDLTQKKGKVNE</sequence>
<protein>
    <recommendedName>
        <fullName evidence="1">bis(5'-nucleosyl)-tetraphosphatase (symmetrical)</fullName>
        <ecNumber evidence="1">3.6.1.41</ecNumber>
    </recommendedName>
</protein>
<dbReference type="InterPro" id="IPR003607">
    <property type="entry name" value="HD/PDEase_dom"/>
</dbReference>
<feature type="domain" description="HD/PDEase" evidence="7">
    <location>
        <begin position="14"/>
        <end position="141"/>
    </location>
</feature>
<proteinExistence type="predicted"/>
<evidence type="ECO:0000313" key="9">
    <source>
        <dbReference type="Proteomes" id="UP000318937"/>
    </source>
</evidence>
<dbReference type="Proteomes" id="UP000318937">
    <property type="component" value="Unassembled WGS sequence"/>
</dbReference>
<accession>A0A544SZG3</accession>
<dbReference type="PANTHER" id="PTHR35795:SF1">
    <property type="entry name" value="BIS(5'-NUCLEOSYL)-TETRAPHOSPHATASE, SYMMETRICAL"/>
    <property type="match status" value="1"/>
</dbReference>
<dbReference type="InterPro" id="IPR051094">
    <property type="entry name" value="Diverse_Catalytic_Enzymes"/>
</dbReference>
<evidence type="ECO:0000256" key="1">
    <source>
        <dbReference type="ARBA" id="ARBA00012506"/>
    </source>
</evidence>
<reference evidence="8 9" key="1">
    <citation type="submission" date="2019-05" db="EMBL/GenBank/DDBJ databases">
        <title>Psychrobacillus vulpis sp. nov., a new species isolated from feces of a red fox that inhabits in The Tablas de Daimiel Natural Park, Albacete, Spain.</title>
        <authorList>
            <person name="Rodriguez M."/>
            <person name="Reina J.C."/>
            <person name="Bejar V."/>
            <person name="Llamas I."/>
        </authorList>
    </citation>
    <scope>NUCLEOTIDE SEQUENCE [LARGE SCALE GENOMIC DNA]</scope>
    <source>
        <strain evidence="8 9">NHI-2</strain>
    </source>
</reference>
<dbReference type="GO" id="GO:0000166">
    <property type="term" value="F:nucleotide binding"/>
    <property type="evidence" value="ECO:0007669"/>
    <property type="project" value="UniProtKB-KW"/>
</dbReference>
<name>A0A544SZG3_9BACI</name>
<evidence type="ECO:0000256" key="4">
    <source>
        <dbReference type="ARBA" id="ARBA00022801"/>
    </source>
</evidence>
<evidence type="ECO:0000259" key="7">
    <source>
        <dbReference type="SMART" id="SM00471"/>
    </source>
</evidence>
<dbReference type="OrthoDB" id="9782134at2"/>
<dbReference type="CDD" id="cd00077">
    <property type="entry name" value="HDc"/>
    <property type="match status" value="1"/>
</dbReference>
<dbReference type="EC" id="3.6.1.41" evidence="1"/>
<dbReference type="RefSeq" id="WP_142608170.1">
    <property type="nucleotide sequence ID" value="NZ_VDGG01000034.1"/>
</dbReference>
<dbReference type="SMART" id="SM00471">
    <property type="entry name" value="HDc"/>
    <property type="match status" value="1"/>
</dbReference>
<evidence type="ECO:0000256" key="5">
    <source>
        <dbReference type="ARBA" id="ARBA00023004"/>
    </source>
</evidence>
<evidence type="ECO:0000256" key="3">
    <source>
        <dbReference type="ARBA" id="ARBA00022741"/>
    </source>
</evidence>
<gene>
    <name evidence="8" type="ORF">FG383_14820</name>
</gene>
<organism evidence="8 9">
    <name type="scientific">Psychrobacillus soli</name>
    <dbReference type="NCBI Taxonomy" id="1543965"/>
    <lineage>
        <taxon>Bacteria</taxon>
        <taxon>Bacillati</taxon>
        <taxon>Bacillota</taxon>
        <taxon>Bacilli</taxon>
        <taxon>Bacillales</taxon>
        <taxon>Bacillaceae</taxon>
        <taxon>Psychrobacillus</taxon>
    </lineage>
</organism>
<dbReference type="Pfam" id="PF01966">
    <property type="entry name" value="HD"/>
    <property type="match status" value="1"/>
</dbReference>
<dbReference type="GO" id="GO:0008803">
    <property type="term" value="F:bis(5'-nucleosyl)-tetraphosphatase (symmetrical) activity"/>
    <property type="evidence" value="ECO:0007669"/>
    <property type="project" value="UniProtKB-EC"/>
</dbReference>
<comment type="catalytic activity">
    <reaction evidence="6">
        <text>P(1),P(4)-bis(5'-adenosyl) tetraphosphate + H2O = 2 ADP + 2 H(+)</text>
        <dbReference type="Rhea" id="RHEA:24252"/>
        <dbReference type="ChEBI" id="CHEBI:15377"/>
        <dbReference type="ChEBI" id="CHEBI:15378"/>
        <dbReference type="ChEBI" id="CHEBI:58141"/>
        <dbReference type="ChEBI" id="CHEBI:456216"/>
        <dbReference type="EC" id="3.6.1.41"/>
    </reaction>
</comment>
<dbReference type="AlphaFoldDB" id="A0A544SZG3"/>
<evidence type="ECO:0000256" key="2">
    <source>
        <dbReference type="ARBA" id="ARBA00022723"/>
    </source>
</evidence>
<dbReference type="PANTHER" id="PTHR35795">
    <property type="entry name" value="SLR1885 PROTEIN"/>
    <property type="match status" value="1"/>
</dbReference>
<keyword evidence="3" id="KW-0547">Nucleotide-binding</keyword>
<dbReference type="GO" id="GO:0046872">
    <property type="term" value="F:metal ion binding"/>
    <property type="evidence" value="ECO:0007669"/>
    <property type="project" value="UniProtKB-KW"/>
</dbReference>
<dbReference type="EMBL" id="VDGG01000034">
    <property type="protein sequence ID" value="TQR10592.1"/>
    <property type="molecule type" value="Genomic_DNA"/>
</dbReference>
<evidence type="ECO:0000256" key="6">
    <source>
        <dbReference type="ARBA" id="ARBA00049417"/>
    </source>
</evidence>
<evidence type="ECO:0000313" key="8">
    <source>
        <dbReference type="EMBL" id="TQR10592.1"/>
    </source>
</evidence>
<comment type="caution">
    <text evidence="8">The sequence shown here is derived from an EMBL/GenBank/DDBJ whole genome shotgun (WGS) entry which is preliminary data.</text>
</comment>
<dbReference type="NCBIfam" id="TIGR00488">
    <property type="entry name" value="bis(5'-nucleosyl)-tetraphosphatase (symmetrical) YqeK"/>
    <property type="match status" value="1"/>
</dbReference>
<dbReference type="SUPFAM" id="SSF109604">
    <property type="entry name" value="HD-domain/PDEase-like"/>
    <property type="match status" value="1"/>
</dbReference>